<feature type="repeat" description="TPR" evidence="3">
    <location>
        <begin position="838"/>
        <end position="871"/>
    </location>
</feature>
<name>A0ABU3N4N0_9SPHN</name>
<dbReference type="Gene3D" id="1.25.40.10">
    <property type="entry name" value="Tetratricopeptide repeat domain"/>
    <property type="match status" value="2"/>
</dbReference>
<dbReference type="InterPro" id="IPR019734">
    <property type="entry name" value="TPR_rpt"/>
</dbReference>
<accession>A0ABU3N4N0</accession>
<dbReference type="PROSITE" id="PS50005">
    <property type="entry name" value="TPR"/>
    <property type="match status" value="1"/>
</dbReference>
<evidence type="ECO:0000256" key="3">
    <source>
        <dbReference type="PROSITE-ProRule" id="PRU00339"/>
    </source>
</evidence>
<reference evidence="5" key="1">
    <citation type="submission" date="2022-04" db="EMBL/GenBank/DDBJ databases">
        <title>Tomato heritable bacteria conferring resistance against bacterial wilt.</title>
        <authorList>
            <person name="Yin J."/>
        </authorList>
    </citation>
    <scope>NUCLEOTIDE SEQUENCE</scope>
    <source>
        <strain evidence="5">Cra20</strain>
    </source>
</reference>
<keyword evidence="1" id="KW-0677">Repeat</keyword>
<evidence type="ECO:0000256" key="1">
    <source>
        <dbReference type="ARBA" id="ARBA00022737"/>
    </source>
</evidence>
<gene>
    <name evidence="5" type="ORF">MZO42_12360</name>
</gene>
<dbReference type="Gene3D" id="3.10.620.30">
    <property type="match status" value="1"/>
</dbReference>
<evidence type="ECO:0000313" key="5">
    <source>
        <dbReference type="EMBL" id="MDT8759490.1"/>
    </source>
</evidence>
<organism evidence="5">
    <name type="scientific">Sphingomonas psychrotolerans</name>
    <dbReference type="NCBI Taxonomy" id="1327635"/>
    <lineage>
        <taxon>Bacteria</taxon>
        <taxon>Pseudomonadati</taxon>
        <taxon>Pseudomonadota</taxon>
        <taxon>Alphaproteobacteria</taxon>
        <taxon>Sphingomonadales</taxon>
        <taxon>Sphingomonadaceae</taxon>
        <taxon>Sphingomonas</taxon>
    </lineage>
</organism>
<sequence>MAHAGDKPLYQPTPAWVVAPVEPDFARLGDSDPMIVILDRQQRMRDGEVLDYLDQATRVASAQMLTDVGQVKLQWQPDEGDLIVHRAEIIRGGQHIDLIATGQKLQVLQREEQMEQLALNGTLTATMAVEGLRVGDVLRVAYTVTSRDKALQGNVQAFQPLIADPVRAQFARARFSWPSNSAIRWRVTPEAARPKVASKDGFDAIEVSLPLAKQPEMPGDAPPRYRQMPLIEASSFADWAAVSKVLAPLFDTSSKIAPGSPLAAEVAKIAARSSDPRTRAALALRLVQDEVRYLFKGMDGGNYIPQQPAQTWELRYGDCKAKTLLLLALLRELGIEAEAVAANSALGDQVPQRLPSPGAFDHVLVRAVIDGKSLWLDGTSAGARLADLDDTPPFRNVLPLRVGGSGLMPIEVRASARPMAEVDLELDQRAGLGLPALFTMTTVLRGPPAGMMQAAVGQTNKEQILQGAQAMATQMFGDAMVSDGAISYDAETATAQMKASGVVTTPWRMTDGRYRMTLDKTIEDINFQPDRARPAWKDIPVANGGIGTVAYRLHVRLPANGEGFALEGDQTLPTMLAGAHPVRKTRLADGAITVEDRIESLGTEIAAADIPATRAQVALAKTRLLKAIAPEGYPARWKTVAEARRDGSIDRLLAAYAKAITNDPKEVSGYRNRAAFLAGIWDWKGAAADYTKAIEIAPDGDLYLARSGVRQAFKDDEGALADAEAALALDASSTSAINQVAVLRFRKGERKAALALVGDRIAAGGKEELELIELQSQLLGEDGRAEEGVAVLDAAIKATPGKANLFNSRCWLKATTQIALDTALKDCTRGIEMAEQPASIYDSRAMVYYRMGRLEDALGDLNAALEVAPSQGASLYLRGVVRRRMNDKAGEEDLAAARLMWPRIDEDYARYGIEP</sequence>
<protein>
    <submittedName>
        <fullName evidence="5">DUF3857 domain-containing protein</fullName>
    </submittedName>
</protein>
<evidence type="ECO:0000259" key="4">
    <source>
        <dbReference type="Pfam" id="PF12969"/>
    </source>
</evidence>
<dbReference type="PANTHER" id="PTHR44858">
    <property type="entry name" value="TETRATRICOPEPTIDE REPEAT PROTEIN 6"/>
    <property type="match status" value="1"/>
</dbReference>
<dbReference type="Pfam" id="PF12969">
    <property type="entry name" value="DUF3857"/>
    <property type="match status" value="1"/>
</dbReference>
<dbReference type="Gene3D" id="2.60.40.3140">
    <property type="match status" value="1"/>
</dbReference>
<dbReference type="SUPFAM" id="SSF54001">
    <property type="entry name" value="Cysteine proteinases"/>
    <property type="match status" value="1"/>
</dbReference>
<dbReference type="EMBL" id="JALMLT010000003">
    <property type="protein sequence ID" value="MDT8759490.1"/>
    <property type="molecule type" value="Genomic_DNA"/>
</dbReference>
<proteinExistence type="predicted"/>
<evidence type="ECO:0000256" key="2">
    <source>
        <dbReference type="ARBA" id="ARBA00022803"/>
    </source>
</evidence>
<keyword evidence="2 3" id="KW-0802">TPR repeat</keyword>
<dbReference type="SMART" id="SM00028">
    <property type="entry name" value="TPR"/>
    <property type="match status" value="2"/>
</dbReference>
<dbReference type="InterPro" id="IPR038765">
    <property type="entry name" value="Papain-like_cys_pep_sf"/>
</dbReference>
<dbReference type="InterPro" id="IPR050498">
    <property type="entry name" value="Ycf3"/>
</dbReference>
<dbReference type="InterPro" id="IPR024618">
    <property type="entry name" value="DUF3857"/>
</dbReference>
<dbReference type="InterPro" id="IPR011990">
    <property type="entry name" value="TPR-like_helical_dom_sf"/>
</dbReference>
<feature type="domain" description="DUF3857" evidence="4">
    <location>
        <begin position="46"/>
        <end position="200"/>
    </location>
</feature>
<dbReference type="SUPFAM" id="SSF48452">
    <property type="entry name" value="TPR-like"/>
    <property type="match status" value="1"/>
</dbReference>
<comment type="caution">
    <text evidence="5">The sequence shown here is derived from an EMBL/GenBank/DDBJ whole genome shotgun (WGS) entry which is preliminary data.</text>
</comment>
<dbReference type="PANTHER" id="PTHR44858:SF1">
    <property type="entry name" value="UDP-N-ACETYLGLUCOSAMINE--PEPTIDE N-ACETYLGLUCOSAMINYLTRANSFERASE SPINDLY-RELATED"/>
    <property type="match status" value="1"/>
</dbReference>